<evidence type="ECO:0000256" key="1">
    <source>
        <dbReference type="SAM" id="MobiDB-lite"/>
    </source>
</evidence>
<dbReference type="Proteomes" id="UP000248423">
    <property type="component" value="Unassembled WGS sequence"/>
</dbReference>
<keyword evidence="2" id="KW-0812">Transmembrane</keyword>
<protein>
    <submittedName>
        <fullName evidence="3">Uncharacterized protein</fullName>
    </submittedName>
</protein>
<evidence type="ECO:0000256" key="2">
    <source>
        <dbReference type="SAM" id="Phobius"/>
    </source>
</evidence>
<feature type="compositionally biased region" description="Basic and acidic residues" evidence="1">
    <location>
        <begin position="82"/>
        <end position="106"/>
    </location>
</feature>
<dbReference type="VEuPathDB" id="FungiDB:BO78DRAFT_138848"/>
<accession>A0A319EQK5</accession>
<keyword evidence="2" id="KW-0472">Membrane</keyword>
<name>A0A319EQK5_ASPSB</name>
<organism evidence="3 4">
    <name type="scientific">Aspergillus sclerotiicarbonarius (strain CBS 121057 / IBT 28362)</name>
    <dbReference type="NCBI Taxonomy" id="1448318"/>
    <lineage>
        <taxon>Eukaryota</taxon>
        <taxon>Fungi</taxon>
        <taxon>Dikarya</taxon>
        <taxon>Ascomycota</taxon>
        <taxon>Pezizomycotina</taxon>
        <taxon>Eurotiomycetes</taxon>
        <taxon>Eurotiomycetidae</taxon>
        <taxon>Eurotiales</taxon>
        <taxon>Aspergillaceae</taxon>
        <taxon>Aspergillus</taxon>
        <taxon>Aspergillus subgen. Circumdati</taxon>
    </lineage>
</organism>
<keyword evidence="2" id="KW-1133">Transmembrane helix</keyword>
<feature type="transmembrane region" description="Helical" evidence="2">
    <location>
        <begin position="43"/>
        <end position="63"/>
    </location>
</feature>
<dbReference type="AlphaFoldDB" id="A0A319EQK5"/>
<sequence length="106" mass="12052">MFRNPSLHLLPCWTSPSQARPPAPAAPVHIYFTFHLSPTLLISNIPWLAVMYLFDCFLGGLFCSSFSMNGMGATETEAVDDENGRREKKEKEKGKREKENRVMFDV</sequence>
<proteinExistence type="predicted"/>
<dbReference type="EMBL" id="KZ826354">
    <property type="protein sequence ID" value="PYI05934.1"/>
    <property type="molecule type" value="Genomic_DNA"/>
</dbReference>
<reference evidence="3 4" key="1">
    <citation type="submission" date="2018-02" db="EMBL/GenBank/DDBJ databases">
        <title>The genomes of Aspergillus section Nigri reveals drivers in fungal speciation.</title>
        <authorList>
            <consortium name="DOE Joint Genome Institute"/>
            <person name="Vesth T.C."/>
            <person name="Nybo J."/>
            <person name="Theobald S."/>
            <person name="Brandl J."/>
            <person name="Frisvad J.C."/>
            <person name="Nielsen K.F."/>
            <person name="Lyhne E.K."/>
            <person name="Kogle M.E."/>
            <person name="Kuo A."/>
            <person name="Riley R."/>
            <person name="Clum A."/>
            <person name="Nolan M."/>
            <person name="Lipzen A."/>
            <person name="Salamov A."/>
            <person name="Henrissat B."/>
            <person name="Wiebenga A."/>
            <person name="De vries R.P."/>
            <person name="Grigoriev I.V."/>
            <person name="Mortensen U.H."/>
            <person name="Andersen M.R."/>
            <person name="Baker S.E."/>
        </authorList>
    </citation>
    <scope>NUCLEOTIDE SEQUENCE [LARGE SCALE GENOMIC DNA]</scope>
    <source>
        <strain evidence="3 4">CBS 121057</strain>
    </source>
</reference>
<gene>
    <name evidence="3" type="ORF">BO78DRAFT_138848</name>
</gene>
<feature type="region of interest" description="Disordered" evidence="1">
    <location>
        <begin position="75"/>
        <end position="106"/>
    </location>
</feature>
<evidence type="ECO:0000313" key="3">
    <source>
        <dbReference type="EMBL" id="PYI05934.1"/>
    </source>
</evidence>
<keyword evidence="4" id="KW-1185">Reference proteome</keyword>
<evidence type="ECO:0000313" key="4">
    <source>
        <dbReference type="Proteomes" id="UP000248423"/>
    </source>
</evidence>